<feature type="signal peptide" evidence="1">
    <location>
        <begin position="1"/>
        <end position="22"/>
    </location>
</feature>
<keyword evidence="1" id="KW-0732">Signal</keyword>
<proteinExistence type="predicted"/>
<evidence type="ECO:0000313" key="2">
    <source>
        <dbReference type="EMBL" id="MVN93089.1"/>
    </source>
</evidence>
<sequence>MKTLKYLIFFTVALGFAFTSEAQDSDSTKKAKHVHKDMKAEEVKQLLDSKSFVFKAEYANPLGGPYTTLNGRMFNLSPDGTGHIYLNYNYDVRIKPDSVIAFLPYFGRATMAVPYGTNSDNGVQFTSTKFEYGSKVGKKGNTTITINPKDARYTNRMILDVTTSGRATLQVLSNNKNSISYDGYIAEK</sequence>
<reference evidence="2 3" key="1">
    <citation type="submission" date="2019-12" db="EMBL/GenBank/DDBJ databases">
        <title>Mucilaginibacter sp. HME9299 genome sequencing and assembly.</title>
        <authorList>
            <person name="Kang H."/>
            <person name="Kim H."/>
            <person name="Joh K."/>
        </authorList>
    </citation>
    <scope>NUCLEOTIDE SEQUENCE [LARGE SCALE GENOMIC DNA]</scope>
    <source>
        <strain evidence="2 3">HME9299</strain>
    </source>
</reference>
<organism evidence="2 3">
    <name type="scientific">Mucilaginibacter aquatilis</name>
    <dbReference type="NCBI Taxonomy" id="1517760"/>
    <lineage>
        <taxon>Bacteria</taxon>
        <taxon>Pseudomonadati</taxon>
        <taxon>Bacteroidota</taxon>
        <taxon>Sphingobacteriia</taxon>
        <taxon>Sphingobacteriales</taxon>
        <taxon>Sphingobacteriaceae</taxon>
        <taxon>Mucilaginibacter</taxon>
    </lineage>
</organism>
<dbReference type="RefSeq" id="WP_157543404.1">
    <property type="nucleotide sequence ID" value="NZ_WQLA01000008.1"/>
</dbReference>
<feature type="chain" id="PRO_5026139948" evidence="1">
    <location>
        <begin position="23"/>
        <end position="188"/>
    </location>
</feature>
<dbReference type="Proteomes" id="UP000434850">
    <property type="component" value="Unassembled WGS sequence"/>
</dbReference>
<dbReference type="Gene3D" id="2.40.128.410">
    <property type="match status" value="1"/>
</dbReference>
<dbReference type="OrthoDB" id="1097715at2"/>
<gene>
    <name evidence="2" type="ORF">GO816_18300</name>
</gene>
<comment type="caution">
    <text evidence="2">The sequence shown here is derived from an EMBL/GenBank/DDBJ whole genome shotgun (WGS) entry which is preliminary data.</text>
</comment>
<dbReference type="EMBL" id="WQLA01000008">
    <property type="protein sequence ID" value="MVN93089.1"/>
    <property type="molecule type" value="Genomic_DNA"/>
</dbReference>
<dbReference type="Pfam" id="PF14059">
    <property type="entry name" value="DUF4251"/>
    <property type="match status" value="1"/>
</dbReference>
<keyword evidence="3" id="KW-1185">Reference proteome</keyword>
<evidence type="ECO:0000313" key="3">
    <source>
        <dbReference type="Proteomes" id="UP000434850"/>
    </source>
</evidence>
<protein>
    <submittedName>
        <fullName evidence="2">DUF4251 domain-containing protein</fullName>
    </submittedName>
</protein>
<name>A0A6I4IIG4_9SPHI</name>
<accession>A0A6I4IIG4</accession>
<evidence type="ECO:0000256" key="1">
    <source>
        <dbReference type="SAM" id="SignalP"/>
    </source>
</evidence>
<dbReference type="InterPro" id="IPR025347">
    <property type="entry name" value="DUF4251"/>
</dbReference>
<dbReference type="AlphaFoldDB" id="A0A6I4IIG4"/>